<evidence type="ECO:0000259" key="2">
    <source>
        <dbReference type="Pfam" id="PF00725"/>
    </source>
</evidence>
<gene>
    <name evidence="4" type="ORF">BSYN_24990</name>
</gene>
<dbReference type="Gene3D" id="1.10.1040.10">
    <property type="entry name" value="N-(1-d-carboxylethyl)-l-norvaline Dehydrogenase, domain 2"/>
    <property type="match status" value="1"/>
</dbReference>
<evidence type="ECO:0000313" key="5">
    <source>
        <dbReference type="Proteomes" id="UP001496674"/>
    </source>
</evidence>
<keyword evidence="5" id="KW-1185">Reference proteome</keyword>
<dbReference type="Pfam" id="PF02737">
    <property type="entry name" value="3HCDH_N"/>
    <property type="match status" value="1"/>
</dbReference>
<dbReference type="Gene3D" id="3.40.50.720">
    <property type="entry name" value="NAD(P)-binding Rossmann-like Domain"/>
    <property type="match status" value="1"/>
</dbReference>
<dbReference type="InterPro" id="IPR008927">
    <property type="entry name" value="6-PGluconate_DH-like_C_sf"/>
</dbReference>
<name>A0ABN6Z7S2_9BACE</name>
<dbReference type="SUPFAM" id="SSF51735">
    <property type="entry name" value="NAD(P)-binding Rossmann-fold domains"/>
    <property type="match status" value="1"/>
</dbReference>
<feature type="domain" description="3-hydroxyacyl-CoA dehydrogenase C-terminal" evidence="2">
    <location>
        <begin position="213"/>
        <end position="309"/>
    </location>
</feature>
<dbReference type="PIRSF" id="PIRSF000105">
    <property type="entry name" value="HCDH"/>
    <property type="match status" value="1"/>
</dbReference>
<dbReference type="InterPro" id="IPR006108">
    <property type="entry name" value="3HC_DH_C"/>
</dbReference>
<dbReference type="RefSeq" id="WP_353331401.1">
    <property type="nucleotide sequence ID" value="NZ_AP028055.1"/>
</dbReference>
<dbReference type="InterPro" id="IPR022694">
    <property type="entry name" value="3-OHacyl-CoA_DH"/>
</dbReference>
<dbReference type="PANTHER" id="PTHR48075">
    <property type="entry name" value="3-HYDROXYACYL-COA DEHYDROGENASE FAMILY PROTEIN"/>
    <property type="match status" value="1"/>
</dbReference>
<protein>
    <submittedName>
        <fullName evidence="4">3-hydroxybutyryl-CoA dehydrogenase</fullName>
    </submittedName>
</protein>
<dbReference type="EMBL" id="AP028055">
    <property type="protein sequence ID" value="BEH00235.1"/>
    <property type="molecule type" value="Genomic_DNA"/>
</dbReference>
<proteinExistence type="predicted"/>
<dbReference type="PANTHER" id="PTHR48075:SF5">
    <property type="entry name" value="3-HYDROXYBUTYRYL-COA DEHYDROGENASE"/>
    <property type="match status" value="1"/>
</dbReference>
<dbReference type="Proteomes" id="UP001496674">
    <property type="component" value="Chromosome"/>
</dbReference>
<evidence type="ECO:0000259" key="3">
    <source>
        <dbReference type="Pfam" id="PF02737"/>
    </source>
</evidence>
<evidence type="ECO:0000256" key="1">
    <source>
        <dbReference type="ARBA" id="ARBA00023002"/>
    </source>
</evidence>
<dbReference type="InterPro" id="IPR036291">
    <property type="entry name" value="NAD(P)-bd_dom_sf"/>
</dbReference>
<evidence type="ECO:0000313" key="4">
    <source>
        <dbReference type="EMBL" id="BEH00235.1"/>
    </source>
</evidence>
<reference evidence="4 5" key="1">
    <citation type="submission" date="2023-04" db="EMBL/GenBank/DDBJ databases">
        <title>Draft genome sequence of acteroides sedimenti strain YN3PY1.</title>
        <authorList>
            <person name="Yoshida N."/>
        </authorList>
    </citation>
    <scope>NUCLEOTIDE SEQUENCE [LARGE SCALE GENOMIC DNA]</scope>
    <source>
        <strain evidence="4 5">YN3PY1</strain>
    </source>
</reference>
<dbReference type="InterPro" id="IPR013328">
    <property type="entry name" value="6PGD_dom2"/>
</dbReference>
<organism evidence="4 5">
    <name type="scientific">Bacteroides sedimenti</name>
    <dbReference type="NCBI Taxonomy" id="2136147"/>
    <lineage>
        <taxon>Bacteria</taxon>
        <taxon>Pseudomonadati</taxon>
        <taxon>Bacteroidota</taxon>
        <taxon>Bacteroidia</taxon>
        <taxon>Bacteroidales</taxon>
        <taxon>Bacteroidaceae</taxon>
        <taxon>Bacteroides</taxon>
    </lineage>
</organism>
<sequence>MAEMIKEPIENYGLSSKDRKKTLFSKIGIVGCGKEGSKIATVAATAGIEVVFLEISDDRIQQAFDRIGSELDMRIATWGLTESEKKTILGRIKGTLTFAAFKNCDFVIEAVRYDDNGERSLNHRKEIFHELENILAEDAIIATNASSVVITELASELKYKERCVCLHFVMMQPQSRILEIVRGLYTSDSCYNKVCQFAKLIGYDFVTVEESAGLISNRLFFILLNEACAILQEGLTTPIEIDSIIKVGLGQRQGVFCMADQMGIEKIVPQMEDLYKEFGSLKYKPSPLLLRLNRAKRWGVSTRIGFYEYDEEGNRIINENEKK</sequence>
<keyword evidence="1" id="KW-0560">Oxidoreductase</keyword>
<dbReference type="InterPro" id="IPR006176">
    <property type="entry name" value="3-OHacyl-CoA_DH_NAD-bd"/>
</dbReference>
<dbReference type="Pfam" id="PF00725">
    <property type="entry name" value="3HCDH"/>
    <property type="match status" value="1"/>
</dbReference>
<accession>A0ABN6Z7S2</accession>
<dbReference type="SUPFAM" id="SSF48179">
    <property type="entry name" value="6-phosphogluconate dehydrogenase C-terminal domain-like"/>
    <property type="match status" value="1"/>
</dbReference>
<feature type="domain" description="3-hydroxyacyl-CoA dehydrogenase NAD binding" evidence="3">
    <location>
        <begin position="26"/>
        <end position="210"/>
    </location>
</feature>